<proteinExistence type="predicted"/>
<dbReference type="InParanoid" id="Q75CX9"/>
<dbReference type="InterPro" id="IPR016710">
    <property type="entry name" value="Emp46/Emp47"/>
</dbReference>
<dbReference type="GO" id="GO:0006888">
    <property type="term" value="P:endoplasmic reticulum to Golgi vesicle-mediated transport"/>
    <property type="evidence" value="ECO:0000318"/>
    <property type="project" value="GO_Central"/>
</dbReference>
<dbReference type="GO" id="GO:0030134">
    <property type="term" value="C:COPII-coated ER to Golgi transport vesicle"/>
    <property type="evidence" value="ECO:0000318"/>
    <property type="project" value="GO_Central"/>
</dbReference>
<feature type="transmembrane region" description="Helical" evidence="7">
    <location>
        <begin position="420"/>
        <end position="439"/>
    </location>
</feature>
<evidence type="ECO:0000256" key="4">
    <source>
        <dbReference type="ARBA" id="ARBA00022989"/>
    </source>
</evidence>
<evidence type="ECO:0000256" key="2">
    <source>
        <dbReference type="ARBA" id="ARBA00022692"/>
    </source>
</evidence>
<reference evidence="10" key="2">
    <citation type="journal article" date="2013" name="G3 (Bethesda)">
        <title>Genomes of Ashbya fungi isolated from insects reveal four mating-type loci, numerous translocations, lack of transposons, and distinct gene duplications.</title>
        <authorList>
            <person name="Dietrich F.S."/>
            <person name="Voegeli S."/>
            <person name="Kuo S."/>
            <person name="Philippsen P."/>
        </authorList>
    </citation>
    <scope>GENOME REANNOTATION</scope>
    <source>
        <strain evidence="10">ATCC 10895 / CBS 109.51 / FGSC 9923 / NRRL Y-1056</strain>
    </source>
</reference>
<dbReference type="GO" id="GO:0005537">
    <property type="term" value="F:D-mannose binding"/>
    <property type="evidence" value="ECO:0000318"/>
    <property type="project" value="GO_Central"/>
</dbReference>
<dbReference type="PANTHER" id="PTHR12223:SF28">
    <property type="entry name" value="LECTIN, MANNOSE BINDING 1 LIKE"/>
    <property type="match status" value="1"/>
</dbReference>
<dbReference type="InterPro" id="IPR013320">
    <property type="entry name" value="ConA-like_dom_sf"/>
</dbReference>
<dbReference type="GO" id="GO:0005793">
    <property type="term" value="C:endoplasmic reticulum-Golgi intermediate compartment"/>
    <property type="evidence" value="ECO:0000318"/>
    <property type="project" value="GO_Central"/>
</dbReference>
<dbReference type="FunCoup" id="Q75CX9">
    <property type="interactions" value="162"/>
</dbReference>
<evidence type="ECO:0000256" key="1">
    <source>
        <dbReference type="ARBA" id="ARBA00004479"/>
    </source>
</evidence>
<feature type="domain" description="L-type lectin-like" evidence="8">
    <location>
        <begin position="54"/>
        <end position="267"/>
    </location>
</feature>
<dbReference type="EMBL" id="AE016815">
    <property type="protein sequence ID" value="AAS51016.1"/>
    <property type="molecule type" value="Genomic_DNA"/>
</dbReference>
<dbReference type="GO" id="GO:0000139">
    <property type="term" value="C:Golgi membrane"/>
    <property type="evidence" value="ECO:0000318"/>
    <property type="project" value="GO_Central"/>
</dbReference>
<organism evidence="9 10">
    <name type="scientific">Eremothecium gossypii (strain ATCC 10895 / CBS 109.51 / FGSC 9923 / NRRL Y-1056)</name>
    <name type="common">Yeast</name>
    <name type="synonym">Ashbya gossypii</name>
    <dbReference type="NCBI Taxonomy" id="284811"/>
    <lineage>
        <taxon>Eukaryota</taxon>
        <taxon>Fungi</taxon>
        <taxon>Dikarya</taxon>
        <taxon>Ascomycota</taxon>
        <taxon>Saccharomycotina</taxon>
        <taxon>Saccharomycetes</taxon>
        <taxon>Saccharomycetales</taxon>
        <taxon>Saccharomycetaceae</taxon>
        <taxon>Eremothecium</taxon>
    </lineage>
</organism>
<dbReference type="InterPro" id="IPR035661">
    <property type="entry name" value="EMP46/EMP47_N"/>
</dbReference>
<accession>Q75CX9</accession>
<dbReference type="InterPro" id="IPR005052">
    <property type="entry name" value="Lectin_leg"/>
</dbReference>
<dbReference type="RefSeq" id="NP_983192.1">
    <property type="nucleotide sequence ID" value="NM_208545.1"/>
</dbReference>
<dbReference type="KEGG" id="ago:AGOS_ABR243W"/>
<dbReference type="GeneID" id="4619302"/>
<keyword evidence="2 7" id="KW-0812">Transmembrane</keyword>
<evidence type="ECO:0000313" key="9">
    <source>
        <dbReference type="EMBL" id="AAS51016.1"/>
    </source>
</evidence>
<dbReference type="eggNOG" id="ENOG502QR1C">
    <property type="taxonomic scope" value="Eukaryota"/>
</dbReference>
<dbReference type="PANTHER" id="PTHR12223">
    <property type="entry name" value="VESICULAR MANNOSE-BINDING LECTIN"/>
    <property type="match status" value="1"/>
</dbReference>
<dbReference type="Gene3D" id="2.60.120.200">
    <property type="match status" value="1"/>
</dbReference>
<evidence type="ECO:0000256" key="6">
    <source>
        <dbReference type="PIRSR" id="PIRSR018136-1"/>
    </source>
</evidence>
<dbReference type="CDD" id="cd06903">
    <property type="entry name" value="lectin_EMP46_EMP47"/>
    <property type="match status" value="1"/>
</dbReference>
<dbReference type="HOGENOM" id="CLU_050572_0_0_1"/>
<dbReference type="STRING" id="284811.Q75CX9"/>
<evidence type="ECO:0000256" key="7">
    <source>
        <dbReference type="SAM" id="Phobius"/>
    </source>
</evidence>
<evidence type="ECO:0000256" key="5">
    <source>
        <dbReference type="ARBA" id="ARBA00023136"/>
    </source>
</evidence>
<feature type="disulfide bond" evidence="6">
    <location>
        <begin position="196"/>
        <end position="229"/>
    </location>
</feature>
<dbReference type="PIRSF" id="PIRSF018136">
    <property type="entry name" value="L-type_lectin_fungi"/>
    <property type="match status" value="1"/>
</dbReference>
<dbReference type="GO" id="GO:0005789">
    <property type="term" value="C:endoplasmic reticulum membrane"/>
    <property type="evidence" value="ECO:0000318"/>
    <property type="project" value="GO_Central"/>
</dbReference>
<keyword evidence="3" id="KW-0732">Signal</keyword>
<name>Q75CX9_EREGS</name>
<dbReference type="Pfam" id="PF03388">
    <property type="entry name" value="Lectin_leg-like"/>
    <property type="match status" value="1"/>
</dbReference>
<reference evidence="9 10" key="1">
    <citation type="journal article" date="2004" name="Science">
        <title>The Ashbya gossypii genome as a tool for mapping the ancient Saccharomyces cerevisiae genome.</title>
        <authorList>
            <person name="Dietrich F.S."/>
            <person name="Voegeli S."/>
            <person name="Brachat S."/>
            <person name="Lerch A."/>
            <person name="Gates K."/>
            <person name="Steiner S."/>
            <person name="Mohr C."/>
            <person name="Pohlmann R."/>
            <person name="Luedi P."/>
            <person name="Choi S."/>
            <person name="Wing R.A."/>
            <person name="Flavier A."/>
            <person name="Gaffney T.D."/>
            <person name="Philippsen P."/>
        </authorList>
    </citation>
    <scope>NUCLEOTIDE SEQUENCE [LARGE SCALE GENOMIC DNA]</scope>
    <source>
        <strain evidence="10">ATCC 10895 / CBS 109.51 / FGSC 9923 / NRRL Y-1056</strain>
    </source>
</reference>
<comment type="subcellular location">
    <subcellularLocation>
        <location evidence="1">Membrane</location>
        <topology evidence="1">Single-pass type I membrane protein</topology>
    </subcellularLocation>
</comment>
<sequence>MPMTQAFSPAALTVPYHQLLAVNSNGMKLSKIAKLAVCFAATGAAAHAVSGDDGASAHNKEFSMPELVRQTKLPPHWLLTGDAAFEEGRIVLTPREKSKGGVWHKKSYEVAGDFTVEWTLRARGHNDKSAGGLAFWLLTENTGKDTGLYYGPSRFDGLQVLVDSNGPLREALTARLSDGSKPLTREDVHESTFGSCIVPYQDSDVPTTVRLSYDSARTLLKVQIDHNVCLQTRQVQLPQGNYQIGITADNSVTPEVFELLKFDLYNGLTAEATLPNAVSMPQPKLVLKSVDEETGEKHMKEMNTLELMASEFTNVDIYKKLDGLEGKLLANDIGELFTHVRKLQEAQRSQLQKLDMLLENIQRLTRTDSDGNPEYSFEKFYQFDSKLEKMLKEQQQLKEATKQQALMQAGPHVDDIVQKLLIWMIPLGLIMLVMAYYTFQIRQDIVKAKLL</sequence>
<protein>
    <submittedName>
        <fullName evidence="9">ABR243Wp</fullName>
    </submittedName>
</protein>
<keyword evidence="5 7" id="KW-0472">Membrane</keyword>
<dbReference type="PROSITE" id="PS51328">
    <property type="entry name" value="L_LECTIN_LIKE"/>
    <property type="match status" value="1"/>
</dbReference>
<keyword evidence="10" id="KW-1185">Reference proteome</keyword>
<evidence type="ECO:0000259" key="8">
    <source>
        <dbReference type="PROSITE" id="PS51328"/>
    </source>
</evidence>
<dbReference type="OrthoDB" id="10265193at2759"/>
<evidence type="ECO:0000313" key="10">
    <source>
        <dbReference type="Proteomes" id="UP000000591"/>
    </source>
</evidence>
<dbReference type="Proteomes" id="UP000000591">
    <property type="component" value="Chromosome II"/>
</dbReference>
<dbReference type="OMA" id="VMAYYTF"/>
<dbReference type="InterPro" id="IPR051136">
    <property type="entry name" value="Intracellular_Lectin-GPT"/>
</dbReference>
<dbReference type="AlphaFoldDB" id="Q75CX9"/>
<evidence type="ECO:0000256" key="3">
    <source>
        <dbReference type="ARBA" id="ARBA00022729"/>
    </source>
</evidence>
<gene>
    <name evidence="9" type="ORF">AGOS_ABR243W</name>
</gene>
<dbReference type="SUPFAM" id="SSF49899">
    <property type="entry name" value="Concanavalin A-like lectins/glucanases"/>
    <property type="match status" value="1"/>
</dbReference>
<keyword evidence="4 7" id="KW-1133">Transmembrane helix</keyword>